<dbReference type="CDD" id="cd07185">
    <property type="entry name" value="OmpA_C-like"/>
    <property type="match status" value="1"/>
</dbReference>
<dbReference type="Pfam" id="PF14346">
    <property type="entry name" value="DUF4398"/>
    <property type="match status" value="1"/>
</dbReference>
<evidence type="ECO:0000313" key="6">
    <source>
        <dbReference type="EMBL" id="BBP01943.1"/>
    </source>
</evidence>
<keyword evidence="4" id="KW-0732">Signal</keyword>
<protein>
    <submittedName>
        <fullName evidence="6">Membrane protein</fullName>
    </submittedName>
</protein>
<evidence type="ECO:0000256" key="3">
    <source>
        <dbReference type="PROSITE-ProRule" id="PRU00473"/>
    </source>
</evidence>
<dbReference type="Proteomes" id="UP000463939">
    <property type="component" value="Chromosome"/>
</dbReference>
<dbReference type="PROSITE" id="PS51257">
    <property type="entry name" value="PROKAR_LIPOPROTEIN"/>
    <property type="match status" value="1"/>
</dbReference>
<dbReference type="PANTHER" id="PTHR30329:SF20">
    <property type="entry name" value="EXPORTED PROTEIN"/>
    <property type="match status" value="1"/>
</dbReference>
<reference evidence="7" key="1">
    <citation type="submission" date="2019-11" db="EMBL/GenBank/DDBJ databases">
        <title>Isolation and characterization of a novel species in the genus Sulfuriferula.</title>
        <authorList>
            <person name="Mochizuki J."/>
            <person name="Kojima H."/>
            <person name="Fukui M."/>
        </authorList>
    </citation>
    <scope>NUCLEOTIDE SEQUENCE [LARGE SCALE GENOMIC DNA]</scope>
    <source>
        <strain evidence="7">SGTM</strain>
    </source>
</reference>
<evidence type="ECO:0000259" key="5">
    <source>
        <dbReference type="PROSITE" id="PS51123"/>
    </source>
</evidence>
<dbReference type="GO" id="GO:0009279">
    <property type="term" value="C:cell outer membrane"/>
    <property type="evidence" value="ECO:0007669"/>
    <property type="project" value="UniProtKB-SubCell"/>
</dbReference>
<dbReference type="InterPro" id="IPR006665">
    <property type="entry name" value="OmpA-like"/>
</dbReference>
<evidence type="ECO:0000313" key="7">
    <source>
        <dbReference type="Proteomes" id="UP000463939"/>
    </source>
</evidence>
<keyword evidence="2 3" id="KW-0472">Membrane</keyword>
<dbReference type="PRINTS" id="PR01021">
    <property type="entry name" value="OMPADOMAIN"/>
</dbReference>
<dbReference type="KEGG" id="sniv:SFSGTM_26510"/>
<evidence type="ECO:0000256" key="2">
    <source>
        <dbReference type="ARBA" id="ARBA00023136"/>
    </source>
</evidence>
<dbReference type="PRINTS" id="PR01023">
    <property type="entry name" value="NAFLGMOTY"/>
</dbReference>
<evidence type="ECO:0000256" key="4">
    <source>
        <dbReference type="SAM" id="SignalP"/>
    </source>
</evidence>
<organism evidence="6 7">
    <name type="scientific">Sulfuriferula nivalis</name>
    <dbReference type="NCBI Taxonomy" id="2675298"/>
    <lineage>
        <taxon>Bacteria</taxon>
        <taxon>Pseudomonadati</taxon>
        <taxon>Pseudomonadota</taxon>
        <taxon>Betaproteobacteria</taxon>
        <taxon>Nitrosomonadales</taxon>
        <taxon>Sulfuricellaceae</taxon>
        <taxon>Sulfuriferula</taxon>
    </lineage>
</organism>
<accession>A0A809SAE6</accession>
<evidence type="ECO:0000256" key="1">
    <source>
        <dbReference type="ARBA" id="ARBA00004442"/>
    </source>
</evidence>
<proteinExistence type="predicted"/>
<dbReference type="InterPro" id="IPR006664">
    <property type="entry name" value="OMP_bac"/>
</dbReference>
<feature type="signal peptide" evidence="4">
    <location>
        <begin position="1"/>
        <end position="23"/>
    </location>
</feature>
<dbReference type="RefSeq" id="WP_162085654.1">
    <property type="nucleotide sequence ID" value="NZ_AP021881.1"/>
</dbReference>
<dbReference type="InterPro" id="IPR050330">
    <property type="entry name" value="Bact_OuterMem_StrucFunc"/>
</dbReference>
<dbReference type="Pfam" id="PF00691">
    <property type="entry name" value="OmpA"/>
    <property type="match status" value="1"/>
</dbReference>
<sequence>MQKKLYFPMTLIAVALFSGCSSIPQNSSLTEAHNSYDSARSNPEVTNLAAAELQVAGNSLSKADAALKDGESDATVNQLAYITQQQVAIAQQTAQRKTAELAVAAASAKRNEMQLRARTAEVDVARQQTNAANQQTAMVQQTADQQAAALVVASNQAESDQALIAQQDAQLQALNAVKTERGMVITLGDVLFNTNKAQLSPRGTRSAQKLADFLKQYPQRKIRIEGYTDSTGSEQHNQVLSERRADAVRNALLDMGVNSDRITTHGYGESYPVAGNNSAAHRQLNRRVEIIISDGNGNIMAR</sequence>
<dbReference type="Gene3D" id="3.30.1330.60">
    <property type="entry name" value="OmpA-like domain"/>
    <property type="match status" value="1"/>
</dbReference>
<keyword evidence="7" id="KW-1185">Reference proteome</keyword>
<comment type="subcellular location">
    <subcellularLocation>
        <location evidence="1">Cell outer membrane</location>
    </subcellularLocation>
</comment>
<dbReference type="InterPro" id="IPR025511">
    <property type="entry name" value="DUF4398"/>
</dbReference>
<gene>
    <name evidence="6" type="ORF">SFSGTM_26510</name>
</gene>
<dbReference type="SUPFAM" id="SSF103088">
    <property type="entry name" value="OmpA-like"/>
    <property type="match status" value="1"/>
</dbReference>
<feature type="chain" id="PRO_5032607113" evidence="4">
    <location>
        <begin position="24"/>
        <end position="302"/>
    </location>
</feature>
<name>A0A809SAE6_9PROT</name>
<dbReference type="AlphaFoldDB" id="A0A809SAE6"/>
<dbReference type="EMBL" id="AP021881">
    <property type="protein sequence ID" value="BBP01943.1"/>
    <property type="molecule type" value="Genomic_DNA"/>
</dbReference>
<feature type="domain" description="OmpA-like" evidence="5">
    <location>
        <begin position="179"/>
        <end position="296"/>
    </location>
</feature>
<dbReference type="InterPro" id="IPR036737">
    <property type="entry name" value="OmpA-like_sf"/>
</dbReference>
<dbReference type="PROSITE" id="PS51123">
    <property type="entry name" value="OMPA_2"/>
    <property type="match status" value="1"/>
</dbReference>
<dbReference type="PANTHER" id="PTHR30329">
    <property type="entry name" value="STATOR ELEMENT OF FLAGELLAR MOTOR COMPLEX"/>
    <property type="match status" value="1"/>
</dbReference>